<sequence length="318" mass="35814">GSPQTTHIDRFVDDPWVKSLYPQESRLRKIVPRVHYRLVTDIAGYPLSTFKGTRELLGATFDAFNGRKALSPLADTVHQDVSLPNIILYRPEKEMRRVGYLVDWELGCKLNKVALHGNMLIGHVHGLKDDLESFIYIVLYAALRWLPVKSPFGLGSWLTGFFGAPDPSGTGGGADAKLTNAIYRKYTSSLSSTRNTQVIEWLNTAMNLHYNGVANPLWDDGKALREMWEQFLARELPSNDRCVNPVLGMKFGESHSLHATYTVTVATSSQDLYRHHDEPLKRLPTAYTKRIWILDDDEPHPATQAVKRLRTGTGSQTP</sequence>
<accession>A0ACB6YZ26</accession>
<gene>
    <name evidence="1" type="ORF">BDM02DRAFT_3133010</name>
</gene>
<reference evidence="1" key="1">
    <citation type="submission" date="2019-10" db="EMBL/GenBank/DDBJ databases">
        <authorList>
            <consortium name="DOE Joint Genome Institute"/>
            <person name="Kuo A."/>
            <person name="Miyauchi S."/>
            <person name="Kiss E."/>
            <person name="Drula E."/>
            <person name="Kohler A."/>
            <person name="Sanchez-Garcia M."/>
            <person name="Andreopoulos B."/>
            <person name="Barry K.W."/>
            <person name="Bonito G."/>
            <person name="Buee M."/>
            <person name="Carver A."/>
            <person name="Chen C."/>
            <person name="Cichocki N."/>
            <person name="Clum A."/>
            <person name="Culley D."/>
            <person name="Crous P.W."/>
            <person name="Fauchery L."/>
            <person name="Girlanda M."/>
            <person name="Hayes R."/>
            <person name="Keri Z."/>
            <person name="Labutti K."/>
            <person name="Lipzen A."/>
            <person name="Lombard V."/>
            <person name="Magnuson J."/>
            <person name="Maillard F."/>
            <person name="Morin E."/>
            <person name="Murat C."/>
            <person name="Nolan M."/>
            <person name="Ohm R."/>
            <person name="Pangilinan J."/>
            <person name="Pereira M."/>
            <person name="Perotto S."/>
            <person name="Peter M."/>
            <person name="Riley R."/>
            <person name="Sitrit Y."/>
            <person name="Stielow B."/>
            <person name="Szollosi G."/>
            <person name="Zifcakova L."/>
            <person name="Stursova M."/>
            <person name="Spatafora J.W."/>
            <person name="Tedersoo L."/>
            <person name="Vaario L.-M."/>
            <person name="Yamada A."/>
            <person name="Yan M."/>
            <person name="Wang P."/>
            <person name="Xu J."/>
            <person name="Bruns T."/>
            <person name="Baldrian P."/>
            <person name="Vilgalys R."/>
            <person name="Henrissat B."/>
            <person name="Grigoriev I.V."/>
            <person name="Hibbett D."/>
            <person name="Nagy L.G."/>
            <person name="Martin F.M."/>
        </authorList>
    </citation>
    <scope>NUCLEOTIDE SEQUENCE</scope>
    <source>
        <strain evidence="1">P2</strain>
    </source>
</reference>
<keyword evidence="2" id="KW-1185">Reference proteome</keyword>
<comment type="caution">
    <text evidence="1">The sequence shown here is derived from an EMBL/GenBank/DDBJ whole genome shotgun (WGS) entry which is preliminary data.</text>
</comment>
<evidence type="ECO:0000313" key="2">
    <source>
        <dbReference type="Proteomes" id="UP000886501"/>
    </source>
</evidence>
<evidence type="ECO:0000313" key="1">
    <source>
        <dbReference type="EMBL" id="KAF9642552.1"/>
    </source>
</evidence>
<dbReference type="EMBL" id="MU118425">
    <property type="protein sequence ID" value="KAF9642552.1"/>
    <property type="molecule type" value="Genomic_DNA"/>
</dbReference>
<proteinExistence type="predicted"/>
<feature type="non-terminal residue" evidence="1">
    <location>
        <position position="1"/>
    </location>
</feature>
<dbReference type="Proteomes" id="UP000886501">
    <property type="component" value="Unassembled WGS sequence"/>
</dbReference>
<protein>
    <submittedName>
        <fullName evidence="1">Uncharacterized protein</fullName>
    </submittedName>
</protein>
<organism evidence="1 2">
    <name type="scientific">Thelephora ganbajun</name>
    <name type="common">Ganba fungus</name>
    <dbReference type="NCBI Taxonomy" id="370292"/>
    <lineage>
        <taxon>Eukaryota</taxon>
        <taxon>Fungi</taxon>
        <taxon>Dikarya</taxon>
        <taxon>Basidiomycota</taxon>
        <taxon>Agaricomycotina</taxon>
        <taxon>Agaricomycetes</taxon>
        <taxon>Thelephorales</taxon>
        <taxon>Thelephoraceae</taxon>
        <taxon>Thelephora</taxon>
    </lineage>
</organism>
<name>A0ACB6YZ26_THEGA</name>
<reference evidence="1" key="2">
    <citation type="journal article" date="2020" name="Nat. Commun.">
        <title>Large-scale genome sequencing of mycorrhizal fungi provides insights into the early evolution of symbiotic traits.</title>
        <authorList>
            <person name="Miyauchi S."/>
            <person name="Kiss E."/>
            <person name="Kuo A."/>
            <person name="Drula E."/>
            <person name="Kohler A."/>
            <person name="Sanchez-Garcia M."/>
            <person name="Morin E."/>
            <person name="Andreopoulos B."/>
            <person name="Barry K.W."/>
            <person name="Bonito G."/>
            <person name="Buee M."/>
            <person name="Carver A."/>
            <person name="Chen C."/>
            <person name="Cichocki N."/>
            <person name="Clum A."/>
            <person name="Culley D."/>
            <person name="Crous P.W."/>
            <person name="Fauchery L."/>
            <person name="Girlanda M."/>
            <person name="Hayes R.D."/>
            <person name="Keri Z."/>
            <person name="LaButti K."/>
            <person name="Lipzen A."/>
            <person name="Lombard V."/>
            <person name="Magnuson J."/>
            <person name="Maillard F."/>
            <person name="Murat C."/>
            <person name="Nolan M."/>
            <person name="Ohm R.A."/>
            <person name="Pangilinan J."/>
            <person name="Pereira M.F."/>
            <person name="Perotto S."/>
            <person name="Peter M."/>
            <person name="Pfister S."/>
            <person name="Riley R."/>
            <person name="Sitrit Y."/>
            <person name="Stielow J.B."/>
            <person name="Szollosi G."/>
            <person name="Zifcakova L."/>
            <person name="Stursova M."/>
            <person name="Spatafora J.W."/>
            <person name="Tedersoo L."/>
            <person name="Vaario L.M."/>
            <person name="Yamada A."/>
            <person name="Yan M."/>
            <person name="Wang P."/>
            <person name="Xu J."/>
            <person name="Bruns T."/>
            <person name="Baldrian P."/>
            <person name="Vilgalys R."/>
            <person name="Dunand C."/>
            <person name="Henrissat B."/>
            <person name="Grigoriev I.V."/>
            <person name="Hibbett D."/>
            <person name="Nagy L.G."/>
            <person name="Martin F.M."/>
        </authorList>
    </citation>
    <scope>NUCLEOTIDE SEQUENCE</scope>
    <source>
        <strain evidence="1">P2</strain>
    </source>
</reference>